<dbReference type="GO" id="GO:0016853">
    <property type="term" value="F:isomerase activity"/>
    <property type="evidence" value="ECO:0007669"/>
    <property type="project" value="UniProtKB-KW"/>
</dbReference>
<dbReference type="RefSeq" id="WP_183770922.1">
    <property type="nucleotide sequence ID" value="NZ_JACIDK010000002.1"/>
</dbReference>
<name>A0A839ZY16_9CAUL</name>
<protein>
    <submittedName>
        <fullName evidence="2">Ketosteroid isomerase-like protein</fullName>
    </submittedName>
</protein>
<keyword evidence="3" id="KW-1185">Reference proteome</keyword>
<dbReference type="InterPro" id="IPR032710">
    <property type="entry name" value="NTF2-like_dom_sf"/>
</dbReference>
<reference evidence="2 3" key="1">
    <citation type="submission" date="2020-08" db="EMBL/GenBank/DDBJ databases">
        <title>Genomic Encyclopedia of Type Strains, Phase IV (KMG-IV): sequencing the most valuable type-strain genomes for metagenomic binning, comparative biology and taxonomic classification.</title>
        <authorList>
            <person name="Goeker M."/>
        </authorList>
    </citation>
    <scope>NUCLEOTIDE SEQUENCE [LARGE SCALE GENOMIC DNA]</scope>
    <source>
        <strain evidence="2 3">DSM 21793</strain>
    </source>
</reference>
<proteinExistence type="predicted"/>
<dbReference type="AlphaFoldDB" id="A0A839ZY16"/>
<evidence type="ECO:0000259" key="1">
    <source>
        <dbReference type="Pfam" id="PF14534"/>
    </source>
</evidence>
<sequence length="157" mass="17251">MEMPPPTISSPPYIQRQAETVADDIAAVAALDVAYQAAVKANDVAAMDAILHAQYALVLGNGTIVSRDDLLREAASGDYVYEVQDEDPGTQTVRVWGDTAVVTARLRIKGEYRGAPFDRTLWFSDTYVRTEQGWRYAFAQASLPLPERAEQVLSAED</sequence>
<organism evidence="2 3">
    <name type="scientific">Phenylobacterium haematophilum</name>
    <dbReference type="NCBI Taxonomy" id="98513"/>
    <lineage>
        <taxon>Bacteria</taxon>
        <taxon>Pseudomonadati</taxon>
        <taxon>Pseudomonadota</taxon>
        <taxon>Alphaproteobacteria</taxon>
        <taxon>Caulobacterales</taxon>
        <taxon>Caulobacteraceae</taxon>
        <taxon>Phenylobacterium</taxon>
    </lineage>
</organism>
<dbReference type="Proteomes" id="UP000530564">
    <property type="component" value="Unassembled WGS sequence"/>
</dbReference>
<evidence type="ECO:0000313" key="2">
    <source>
        <dbReference type="EMBL" id="MBB3890629.1"/>
    </source>
</evidence>
<gene>
    <name evidence="2" type="ORF">GGQ61_001346</name>
</gene>
<dbReference type="InterPro" id="IPR027843">
    <property type="entry name" value="DUF4440"/>
</dbReference>
<dbReference type="Gene3D" id="3.10.450.50">
    <property type="match status" value="1"/>
</dbReference>
<evidence type="ECO:0000313" key="3">
    <source>
        <dbReference type="Proteomes" id="UP000530564"/>
    </source>
</evidence>
<dbReference type="Pfam" id="PF14534">
    <property type="entry name" value="DUF4440"/>
    <property type="match status" value="1"/>
</dbReference>
<comment type="caution">
    <text evidence="2">The sequence shown here is derived from an EMBL/GenBank/DDBJ whole genome shotgun (WGS) entry which is preliminary data.</text>
</comment>
<dbReference type="EMBL" id="JACIDK010000002">
    <property type="protein sequence ID" value="MBB3890629.1"/>
    <property type="molecule type" value="Genomic_DNA"/>
</dbReference>
<feature type="domain" description="DUF4440" evidence="1">
    <location>
        <begin position="28"/>
        <end position="135"/>
    </location>
</feature>
<keyword evidence="2" id="KW-0413">Isomerase</keyword>
<dbReference type="SUPFAM" id="SSF54427">
    <property type="entry name" value="NTF2-like"/>
    <property type="match status" value="1"/>
</dbReference>
<accession>A0A839ZY16</accession>